<comment type="pathway">
    <text evidence="2 11">Glycan metabolism; pectin degradation; 2-dehydro-3-deoxy-D-gluconate from pectin: step 1/5.</text>
</comment>
<keyword evidence="11" id="KW-0961">Cell wall biogenesis/degradation</keyword>
<dbReference type="PROSITE" id="PS00503">
    <property type="entry name" value="PECTINESTERASE_2"/>
    <property type="match status" value="1"/>
</dbReference>
<evidence type="ECO:0000256" key="4">
    <source>
        <dbReference type="ARBA" id="ARBA00013229"/>
    </source>
</evidence>
<dbReference type="FunFam" id="2.160.20.10:FF:000014">
    <property type="entry name" value="Pectinesterase"/>
    <property type="match status" value="1"/>
</dbReference>
<comment type="caution">
    <text evidence="13">The sequence shown here is derived from an EMBL/GenBank/DDBJ whole genome shotgun (WGS) entry which is preliminary data.</text>
</comment>
<keyword evidence="6 11" id="KW-0732">Signal</keyword>
<evidence type="ECO:0000256" key="6">
    <source>
        <dbReference type="ARBA" id="ARBA00022729"/>
    </source>
</evidence>
<dbReference type="PANTHER" id="PTHR31321:SF127">
    <property type="entry name" value="PECTINESTERASE"/>
    <property type="match status" value="1"/>
</dbReference>
<comment type="subcellular location">
    <subcellularLocation>
        <location evidence="1 11">Secreted</location>
    </subcellularLocation>
</comment>
<dbReference type="InterPro" id="IPR033131">
    <property type="entry name" value="Pectinesterase_Asp_AS"/>
</dbReference>
<dbReference type="Proteomes" id="UP001285441">
    <property type="component" value="Unassembled WGS sequence"/>
</dbReference>
<dbReference type="EMBL" id="JAULSW010000005">
    <property type="protein sequence ID" value="KAK3381504.1"/>
    <property type="molecule type" value="Genomic_DNA"/>
</dbReference>
<evidence type="ECO:0000259" key="12">
    <source>
        <dbReference type="Pfam" id="PF01095"/>
    </source>
</evidence>
<evidence type="ECO:0000256" key="11">
    <source>
        <dbReference type="RuleBase" id="RU000589"/>
    </source>
</evidence>
<evidence type="ECO:0000256" key="1">
    <source>
        <dbReference type="ARBA" id="ARBA00004613"/>
    </source>
</evidence>
<dbReference type="PROSITE" id="PS51257">
    <property type="entry name" value="PROKAR_LIPOPROTEIN"/>
    <property type="match status" value="1"/>
</dbReference>
<evidence type="ECO:0000256" key="2">
    <source>
        <dbReference type="ARBA" id="ARBA00005184"/>
    </source>
</evidence>
<dbReference type="GO" id="GO:0005576">
    <property type="term" value="C:extracellular region"/>
    <property type="evidence" value="ECO:0007669"/>
    <property type="project" value="UniProtKB-SubCell"/>
</dbReference>
<dbReference type="PANTHER" id="PTHR31321">
    <property type="entry name" value="ACYL-COA THIOESTER HYDROLASE YBHC-RELATED"/>
    <property type="match status" value="1"/>
</dbReference>
<feature type="active site" evidence="10">
    <location>
        <position position="189"/>
    </location>
</feature>
<proteinExistence type="inferred from homology"/>
<gene>
    <name evidence="13" type="ORF">B0H63DRAFT_206582</name>
</gene>
<protein>
    <recommendedName>
        <fullName evidence="4 11">Pectinesterase</fullName>
        <ecNumber evidence="4 11">3.1.1.11</ecNumber>
    </recommendedName>
</protein>
<name>A0AAE0TVV2_9PEZI</name>
<dbReference type="SUPFAM" id="SSF51126">
    <property type="entry name" value="Pectin lyase-like"/>
    <property type="match status" value="1"/>
</dbReference>
<comment type="similarity">
    <text evidence="3">Belongs to the pectinesterase family.</text>
</comment>
<evidence type="ECO:0000256" key="3">
    <source>
        <dbReference type="ARBA" id="ARBA00008891"/>
    </source>
</evidence>
<reference evidence="13" key="2">
    <citation type="submission" date="2023-06" db="EMBL/GenBank/DDBJ databases">
        <authorList>
            <consortium name="Lawrence Berkeley National Laboratory"/>
            <person name="Haridas S."/>
            <person name="Hensen N."/>
            <person name="Bonometti L."/>
            <person name="Westerberg I."/>
            <person name="Brannstrom I.O."/>
            <person name="Guillou S."/>
            <person name="Cros-Aarteil S."/>
            <person name="Calhoun S."/>
            <person name="Kuo A."/>
            <person name="Mondo S."/>
            <person name="Pangilinan J."/>
            <person name="Riley R."/>
            <person name="LaButti K."/>
            <person name="Andreopoulos B."/>
            <person name="Lipzen A."/>
            <person name="Chen C."/>
            <person name="Yanf M."/>
            <person name="Daum C."/>
            <person name="Ng V."/>
            <person name="Clum A."/>
            <person name="Steindorff A."/>
            <person name="Ohm R."/>
            <person name="Martin F."/>
            <person name="Silar P."/>
            <person name="Natvig D."/>
            <person name="Lalanne C."/>
            <person name="Gautier V."/>
            <person name="Ament-velasquez S.L."/>
            <person name="Kruys A."/>
            <person name="Hutchinson M.I."/>
            <person name="Powell A.J."/>
            <person name="Barry K."/>
            <person name="Miller A.N."/>
            <person name="Grigoriev I.V."/>
            <person name="Debuchy R."/>
            <person name="Gladieux P."/>
            <person name="Thoren M.H."/>
            <person name="Johannesson H."/>
        </authorList>
    </citation>
    <scope>NUCLEOTIDE SEQUENCE</scope>
    <source>
        <strain evidence="13">CBS 232.78</strain>
    </source>
</reference>
<dbReference type="InterPro" id="IPR000070">
    <property type="entry name" value="Pectinesterase_cat"/>
</dbReference>
<keyword evidence="7 11" id="KW-0378">Hydrolase</keyword>
<dbReference type="Pfam" id="PF01095">
    <property type="entry name" value="Pectinesterase"/>
    <property type="match status" value="1"/>
</dbReference>
<dbReference type="GO" id="GO:0045490">
    <property type="term" value="P:pectin catabolic process"/>
    <property type="evidence" value="ECO:0007669"/>
    <property type="project" value="UniProtKB-UniRule"/>
</dbReference>
<dbReference type="GO" id="GO:0030599">
    <property type="term" value="F:pectinesterase activity"/>
    <property type="evidence" value="ECO:0007669"/>
    <property type="project" value="UniProtKB-UniRule"/>
</dbReference>
<evidence type="ECO:0000256" key="8">
    <source>
        <dbReference type="ARBA" id="ARBA00023085"/>
    </source>
</evidence>
<evidence type="ECO:0000256" key="10">
    <source>
        <dbReference type="PROSITE-ProRule" id="PRU10040"/>
    </source>
</evidence>
<dbReference type="AlphaFoldDB" id="A0AAE0TVV2"/>
<keyword evidence="8 11" id="KW-0063">Aspartyl esterase</keyword>
<dbReference type="InterPro" id="IPR012334">
    <property type="entry name" value="Pectin_lyas_fold"/>
</dbReference>
<comment type="function">
    <text evidence="11">Involved in maceration and soft-rotting of plant tissue.</text>
</comment>
<evidence type="ECO:0000256" key="7">
    <source>
        <dbReference type="ARBA" id="ARBA00022801"/>
    </source>
</evidence>
<dbReference type="GO" id="GO:0016829">
    <property type="term" value="F:lyase activity"/>
    <property type="evidence" value="ECO:0007669"/>
    <property type="project" value="UniProtKB-KW"/>
</dbReference>
<dbReference type="EC" id="3.1.1.11" evidence="4 11"/>
<evidence type="ECO:0000256" key="9">
    <source>
        <dbReference type="ARBA" id="ARBA00047928"/>
    </source>
</evidence>
<keyword evidence="13" id="KW-0456">Lyase</keyword>
<feature type="domain" description="Pectinesterase catalytic" evidence="12">
    <location>
        <begin position="36"/>
        <end position="304"/>
    </location>
</feature>
<feature type="chain" id="PRO_5041775478" description="Pectinesterase" evidence="11">
    <location>
        <begin position="22"/>
        <end position="338"/>
    </location>
</feature>
<keyword evidence="5 11" id="KW-0964">Secreted</keyword>
<evidence type="ECO:0000313" key="13">
    <source>
        <dbReference type="EMBL" id="KAK3381504.1"/>
    </source>
</evidence>
<evidence type="ECO:0000313" key="14">
    <source>
        <dbReference type="Proteomes" id="UP001285441"/>
    </source>
</evidence>
<reference evidence="13" key="1">
    <citation type="journal article" date="2023" name="Mol. Phylogenet. Evol.">
        <title>Genome-scale phylogeny and comparative genomics of the fungal order Sordariales.</title>
        <authorList>
            <person name="Hensen N."/>
            <person name="Bonometti L."/>
            <person name="Westerberg I."/>
            <person name="Brannstrom I.O."/>
            <person name="Guillou S."/>
            <person name="Cros-Aarteil S."/>
            <person name="Calhoun S."/>
            <person name="Haridas S."/>
            <person name="Kuo A."/>
            <person name="Mondo S."/>
            <person name="Pangilinan J."/>
            <person name="Riley R."/>
            <person name="LaButti K."/>
            <person name="Andreopoulos B."/>
            <person name="Lipzen A."/>
            <person name="Chen C."/>
            <person name="Yan M."/>
            <person name="Daum C."/>
            <person name="Ng V."/>
            <person name="Clum A."/>
            <person name="Steindorff A."/>
            <person name="Ohm R.A."/>
            <person name="Martin F."/>
            <person name="Silar P."/>
            <person name="Natvig D.O."/>
            <person name="Lalanne C."/>
            <person name="Gautier V."/>
            <person name="Ament-Velasquez S.L."/>
            <person name="Kruys A."/>
            <person name="Hutchinson M.I."/>
            <person name="Powell A.J."/>
            <person name="Barry K."/>
            <person name="Miller A.N."/>
            <person name="Grigoriev I.V."/>
            <person name="Debuchy R."/>
            <person name="Gladieux P."/>
            <person name="Hiltunen Thoren M."/>
            <person name="Johannesson H."/>
        </authorList>
    </citation>
    <scope>NUCLEOTIDE SEQUENCE</scope>
    <source>
        <strain evidence="13">CBS 232.78</strain>
    </source>
</reference>
<accession>A0AAE0TVV2</accession>
<dbReference type="Gene3D" id="2.160.20.10">
    <property type="entry name" value="Single-stranded right-handed beta-helix, Pectin lyase-like"/>
    <property type="match status" value="1"/>
</dbReference>
<dbReference type="GO" id="GO:0042545">
    <property type="term" value="P:cell wall modification"/>
    <property type="evidence" value="ECO:0007669"/>
    <property type="project" value="UniProtKB-UniRule"/>
</dbReference>
<keyword evidence="14" id="KW-1185">Reference proteome</keyword>
<organism evidence="13 14">
    <name type="scientific">Podospora didyma</name>
    <dbReference type="NCBI Taxonomy" id="330526"/>
    <lineage>
        <taxon>Eukaryota</taxon>
        <taxon>Fungi</taxon>
        <taxon>Dikarya</taxon>
        <taxon>Ascomycota</taxon>
        <taxon>Pezizomycotina</taxon>
        <taxon>Sordariomycetes</taxon>
        <taxon>Sordariomycetidae</taxon>
        <taxon>Sordariales</taxon>
        <taxon>Podosporaceae</taxon>
        <taxon>Podospora</taxon>
    </lineage>
</organism>
<comment type="catalytic activity">
    <reaction evidence="9 11">
        <text>[(1-&gt;4)-alpha-D-galacturonosyl methyl ester](n) + n H2O = [(1-&gt;4)-alpha-D-galacturonosyl](n) + n methanol + n H(+)</text>
        <dbReference type="Rhea" id="RHEA:22380"/>
        <dbReference type="Rhea" id="RHEA-COMP:14570"/>
        <dbReference type="Rhea" id="RHEA-COMP:14573"/>
        <dbReference type="ChEBI" id="CHEBI:15377"/>
        <dbReference type="ChEBI" id="CHEBI:15378"/>
        <dbReference type="ChEBI" id="CHEBI:17790"/>
        <dbReference type="ChEBI" id="CHEBI:140522"/>
        <dbReference type="ChEBI" id="CHEBI:140523"/>
        <dbReference type="EC" id="3.1.1.11"/>
    </reaction>
</comment>
<evidence type="ECO:0000256" key="5">
    <source>
        <dbReference type="ARBA" id="ARBA00022525"/>
    </source>
</evidence>
<sequence length="338" mass="35026">MRLLLSTIIPLLVGCTTTVHAAGGGGRTSAPPGCLTVAKSGGQYSTIQAAVNSLSTTSTTAQCIFISAGTYAEQVLVAARKAQLSIYGATTDTSGYAANQVTITASKSQASPGGLSNDETATLRVKAAGFRLYNVNVNNGYGKGSQAVALSAYADSGYYGSAFTGFQDTLLANTGTQLYSRCLIQGATDFIFGQHAPAWFEKCDIRVVAASVGYVTASGRESSSDANYYVFNGCSIAAASGHSVADGAYYLGRPWRAYARVVFQKTSMTGVINSAGWRVWNAGDERTSNVLFGEYANTGSGAAGTRASFSTKLKEAVSIGTVLGGSYTTAAWFDSAYV</sequence>
<dbReference type="InterPro" id="IPR011050">
    <property type="entry name" value="Pectin_lyase_fold/virulence"/>
</dbReference>
<feature type="signal peptide" evidence="11">
    <location>
        <begin position="1"/>
        <end position="21"/>
    </location>
</feature>